<dbReference type="CDD" id="cd00082">
    <property type="entry name" value="HisKA"/>
    <property type="match status" value="1"/>
</dbReference>
<accession>A0ABY6CXQ3</accession>
<dbReference type="InterPro" id="IPR003661">
    <property type="entry name" value="HisK_dim/P_dom"/>
</dbReference>
<dbReference type="SUPFAM" id="SSF47384">
    <property type="entry name" value="Homodimeric domain of signal transducing histidine kinase"/>
    <property type="match status" value="1"/>
</dbReference>
<feature type="transmembrane region" description="Helical" evidence="5">
    <location>
        <begin position="6"/>
        <end position="28"/>
    </location>
</feature>
<proteinExistence type="predicted"/>
<dbReference type="Gene3D" id="1.10.287.130">
    <property type="match status" value="1"/>
</dbReference>
<dbReference type="InterPro" id="IPR005467">
    <property type="entry name" value="His_kinase_dom"/>
</dbReference>
<keyword evidence="8" id="KW-1185">Reference proteome</keyword>
<dbReference type="EC" id="2.7.13.3" evidence="2"/>
<feature type="domain" description="Histidine kinase" evidence="6">
    <location>
        <begin position="370"/>
        <end position="617"/>
    </location>
</feature>
<dbReference type="SUPFAM" id="SSF55874">
    <property type="entry name" value="ATPase domain of HSP90 chaperone/DNA topoisomerase II/histidine kinase"/>
    <property type="match status" value="1"/>
</dbReference>
<protein>
    <recommendedName>
        <fullName evidence="2">histidine kinase</fullName>
        <ecNumber evidence="2">2.7.13.3</ecNumber>
    </recommendedName>
</protein>
<dbReference type="Pfam" id="PF02518">
    <property type="entry name" value="HATPase_c"/>
    <property type="match status" value="1"/>
</dbReference>
<evidence type="ECO:0000313" key="8">
    <source>
        <dbReference type="Proteomes" id="UP001062165"/>
    </source>
</evidence>
<evidence type="ECO:0000256" key="3">
    <source>
        <dbReference type="ARBA" id="ARBA00022553"/>
    </source>
</evidence>
<keyword evidence="3" id="KW-0597">Phosphoprotein</keyword>
<feature type="transmembrane region" description="Helical" evidence="5">
    <location>
        <begin position="188"/>
        <end position="208"/>
    </location>
</feature>
<feature type="coiled-coil region" evidence="4">
    <location>
        <begin position="306"/>
        <end position="361"/>
    </location>
</feature>
<dbReference type="InterPro" id="IPR003594">
    <property type="entry name" value="HATPase_dom"/>
</dbReference>
<keyword evidence="7" id="KW-0547">Nucleotide-binding</keyword>
<dbReference type="Gene3D" id="3.30.565.10">
    <property type="entry name" value="Histidine kinase-like ATPase, C-terminal domain"/>
    <property type="match status" value="1"/>
</dbReference>
<evidence type="ECO:0000259" key="6">
    <source>
        <dbReference type="PROSITE" id="PS50109"/>
    </source>
</evidence>
<dbReference type="PRINTS" id="PR00344">
    <property type="entry name" value="BCTRLSENSOR"/>
</dbReference>
<sequence>MKKDNLIRSYILTLILIILGLFIGQFIVQNAIRVNQDDAILVKLAQKQATLSEEISKNAALINLDRIKSSETNFNLVKRRLKPAVEEFTKIQKALTKGDINYGLSGTENSEKTTAMLNDMDLSYREIRDAGNEIVNVSFTDPEEDKALILSRALTNILSQKTFSDKASDLASQYQLEAKTNKGGFSQFEYVITAAIIAILLLQASFIFRPAVNLAYKNFLTANEAFVKLQRSEEELRSSAEKQLEVNEKLILSQRALEQRNKKLKLSEQEILKSSRKQIEVNEKLIRVQEELRKAYDRVKYSEERMRNIAEEQLEATERLMIAENKLKQTLTIEQDSKAELAQTLENLKSTQSQLVQSEKMASLGQLTAGIAHEINNPINFVYNGIDTLKVSLDDLITIVEKYDQLEDSKDYKAAIAEIHQMKEEYAYDDLLNDLKELVSDIKKGAVRTIEIVKGLRVFSRLDEEEMKPANVNDALDATLVLLRNKTKNKINIKKFYDDSILDINCYPGQLNQVFMNILNNGIQAIPDERKDGEVQIYTENQDQHVMIKIKDNGAGMSEQVKRRIFEPFFTTKPVGIGTGLGMSITFGIIEKHGGNIYCNSEEGKGTEFSILIPKHMDKSSEEEKVSESQKA</sequence>
<reference evidence="7" key="1">
    <citation type="submission" date="2022-10" db="EMBL/GenBank/DDBJ databases">
        <title>Comparative genomics and taxonomic characterization of three novel marine species of genus Reichenbachiella exhibiting antioxidant and polysaccharide degradation activities.</title>
        <authorList>
            <person name="Muhammad N."/>
            <person name="Lee Y.-J."/>
            <person name="Ko J."/>
            <person name="Kim S.-G."/>
        </authorList>
    </citation>
    <scope>NUCLEOTIDE SEQUENCE</scope>
    <source>
        <strain evidence="7">Wsw4-B4</strain>
    </source>
</reference>
<evidence type="ECO:0000256" key="4">
    <source>
        <dbReference type="SAM" id="Coils"/>
    </source>
</evidence>
<dbReference type="InterPro" id="IPR036890">
    <property type="entry name" value="HATPase_C_sf"/>
</dbReference>
<dbReference type="PANTHER" id="PTHR43065:SF50">
    <property type="entry name" value="HISTIDINE KINASE"/>
    <property type="match status" value="1"/>
</dbReference>
<dbReference type="Proteomes" id="UP001062165">
    <property type="component" value="Chromosome"/>
</dbReference>
<organism evidence="7 8">
    <name type="scientific">Reichenbachiella carrageenanivorans</name>
    <dbReference type="NCBI Taxonomy" id="2979869"/>
    <lineage>
        <taxon>Bacteria</taxon>
        <taxon>Pseudomonadati</taxon>
        <taxon>Bacteroidota</taxon>
        <taxon>Cytophagia</taxon>
        <taxon>Cytophagales</taxon>
        <taxon>Reichenbachiellaceae</taxon>
        <taxon>Reichenbachiella</taxon>
    </lineage>
</organism>
<dbReference type="PROSITE" id="PS50109">
    <property type="entry name" value="HIS_KIN"/>
    <property type="match status" value="1"/>
</dbReference>
<keyword evidence="4" id="KW-0175">Coiled coil</keyword>
<keyword evidence="5" id="KW-1133">Transmembrane helix</keyword>
<dbReference type="RefSeq" id="WP_263050441.1">
    <property type="nucleotide sequence ID" value="NZ_CP106735.1"/>
</dbReference>
<dbReference type="SMART" id="SM00387">
    <property type="entry name" value="HATPase_c"/>
    <property type="match status" value="1"/>
</dbReference>
<dbReference type="InterPro" id="IPR036097">
    <property type="entry name" value="HisK_dim/P_sf"/>
</dbReference>
<dbReference type="EMBL" id="CP106735">
    <property type="protein sequence ID" value="UXX78696.1"/>
    <property type="molecule type" value="Genomic_DNA"/>
</dbReference>
<dbReference type="InterPro" id="IPR004358">
    <property type="entry name" value="Sig_transdc_His_kin-like_C"/>
</dbReference>
<evidence type="ECO:0000256" key="2">
    <source>
        <dbReference type="ARBA" id="ARBA00012438"/>
    </source>
</evidence>
<dbReference type="GO" id="GO:0005524">
    <property type="term" value="F:ATP binding"/>
    <property type="evidence" value="ECO:0007669"/>
    <property type="project" value="UniProtKB-KW"/>
</dbReference>
<evidence type="ECO:0000256" key="1">
    <source>
        <dbReference type="ARBA" id="ARBA00000085"/>
    </source>
</evidence>
<evidence type="ECO:0000256" key="5">
    <source>
        <dbReference type="SAM" id="Phobius"/>
    </source>
</evidence>
<dbReference type="PANTHER" id="PTHR43065">
    <property type="entry name" value="SENSOR HISTIDINE KINASE"/>
    <property type="match status" value="1"/>
</dbReference>
<evidence type="ECO:0000313" key="7">
    <source>
        <dbReference type="EMBL" id="UXX78696.1"/>
    </source>
</evidence>
<name>A0ABY6CXQ3_9BACT</name>
<keyword evidence="5" id="KW-0472">Membrane</keyword>
<keyword evidence="5" id="KW-0812">Transmembrane</keyword>
<gene>
    <name evidence="7" type="ORF">N7E81_15150</name>
</gene>
<comment type="catalytic activity">
    <reaction evidence="1">
        <text>ATP + protein L-histidine = ADP + protein N-phospho-L-histidine.</text>
        <dbReference type="EC" id="2.7.13.3"/>
    </reaction>
</comment>
<keyword evidence="7" id="KW-0067">ATP-binding</keyword>